<reference evidence="4" key="1">
    <citation type="submission" date="2019-10" db="EMBL/GenBank/DDBJ databases">
        <authorList>
            <consortium name="DOE Joint Genome Institute"/>
            <person name="Kuo A."/>
            <person name="Miyauchi S."/>
            <person name="Kiss E."/>
            <person name="Drula E."/>
            <person name="Kohler A."/>
            <person name="Sanchez-Garcia M."/>
            <person name="Andreopoulos B."/>
            <person name="Barry K.W."/>
            <person name="Bonito G."/>
            <person name="Buee M."/>
            <person name="Carver A."/>
            <person name="Chen C."/>
            <person name="Cichocki N."/>
            <person name="Clum A."/>
            <person name="Culley D."/>
            <person name="Crous P.W."/>
            <person name="Fauchery L."/>
            <person name="Girlanda M."/>
            <person name="Hayes R."/>
            <person name="Keri Z."/>
            <person name="LaButti K."/>
            <person name="Lipzen A."/>
            <person name="Lombard V."/>
            <person name="Magnuson J."/>
            <person name="Maillard F."/>
            <person name="Morin E."/>
            <person name="Murat C."/>
            <person name="Nolan M."/>
            <person name="Ohm R."/>
            <person name="Pangilinan J."/>
            <person name="Pereira M."/>
            <person name="Perotto S."/>
            <person name="Peter M."/>
            <person name="Riley R."/>
            <person name="Sitrit Y."/>
            <person name="Stielow B."/>
            <person name="Szollosi G."/>
            <person name="Zifcakova L."/>
            <person name="Stursova M."/>
            <person name="Spatafora J.W."/>
            <person name="Tedersoo L."/>
            <person name="Vaario L.-M."/>
            <person name="Yamada A."/>
            <person name="Yan M."/>
            <person name="Wang P."/>
            <person name="Xu J."/>
            <person name="Bruns T."/>
            <person name="Baldrian P."/>
            <person name="Vilgalys R."/>
            <person name="Henrissat B."/>
            <person name="Grigoriev I.V."/>
            <person name="Hibbett D."/>
            <person name="Nagy L.G."/>
            <person name="Martin F.M."/>
        </authorList>
    </citation>
    <scope>NUCLEOTIDE SEQUENCE</scope>
    <source>
        <strain evidence="4">Prilba</strain>
    </source>
</reference>
<protein>
    <submittedName>
        <fullName evidence="4">Alpha/beta-hydrolase</fullName>
    </submittedName>
</protein>
<feature type="domain" description="AB hydrolase-1" evidence="3">
    <location>
        <begin position="44"/>
        <end position="315"/>
    </location>
</feature>
<gene>
    <name evidence="4" type="ORF">DFH94DRAFT_785470</name>
</gene>
<organism evidence="4 5">
    <name type="scientific">Russula ochroleuca</name>
    <dbReference type="NCBI Taxonomy" id="152965"/>
    <lineage>
        <taxon>Eukaryota</taxon>
        <taxon>Fungi</taxon>
        <taxon>Dikarya</taxon>
        <taxon>Basidiomycota</taxon>
        <taxon>Agaricomycotina</taxon>
        <taxon>Agaricomycetes</taxon>
        <taxon>Russulales</taxon>
        <taxon>Russulaceae</taxon>
        <taxon>Russula</taxon>
    </lineage>
</organism>
<dbReference type="OrthoDB" id="284184at2759"/>
<dbReference type="PANTHER" id="PTHR43329">
    <property type="entry name" value="EPOXIDE HYDROLASE"/>
    <property type="match status" value="1"/>
</dbReference>
<proteinExistence type="inferred from homology"/>
<dbReference type="InterPro" id="IPR000073">
    <property type="entry name" value="AB_hydrolase_1"/>
</dbReference>
<reference evidence="4" key="2">
    <citation type="journal article" date="2020" name="Nat. Commun.">
        <title>Large-scale genome sequencing of mycorrhizal fungi provides insights into the early evolution of symbiotic traits.</title>
        <authorList>
            <person name="Miyauchi S."/>
            <person name="Kiss E."/>
            <person name="Kuo A."/>
            <person name="Drula E."/>
            <person name="Kohler A."/>
            <person name="Sanchez-Garcia M."/>
            <person name="Morin E."/>
            <person name="Andreopoulos B."/>
            <person name="Barry K.W."/>
            <person name="Bonito G."/>
            <person name="Buee M."/>
            <person name="Carver A."/>
            <person name="Chen C."/>
            <person name="Cichocki N."/>
            <person name="Clum A."/>
            <person name="Culley D."/>
            <person name="Crous P.W."/>
            <person name="Fauchery L."/>
            <person name="Girlanda M."/>
            <person name="Hayes R.D."/>
            <person name="Keri Z."/>
            <person name="LaButti K."/>
            <person name="Lipzen A."/>
            <person name="Lombard V."/>
            <person name="Magnuson J."/>
            <person name="Maillard F."/>
            <person name="Murat C."/>
            <person name="Nolan M."/>
            <person name="Ohm R.A."/>
            <person name="Pangilinan J."/>
            <person name="Pereira M.F."/>
            <person name="Perotto S."/>
            <person name="Peter M."/>
            <person name="Pfister S."/>
            <person name="Riley R."/>
            <person name="Sitrit Y."/>
            <person name="Stielow J.B."/>
            <person name="Szollosi G."/>
            <person name="Zifcakova L."/>
            <person name="Stursova M."/>
            <person name="Spatafora J.W."/>
            <person name="Tedersoo L."/>
            <person name="Vaario L.M."/>
            <person name="Yamada A."/>
            <person name="Yan M."/>
            <person name="Wang P."/>
            <person name="Xu J."/>
            <person name="Bruns T."/>
            <person name="Baldrian P."/>
            <person name="Vilgalys R."/>
            <person name="Dunand C."/>
            <person name="Henrissat B."/>
            <person name="Grigoriev I.V."/>
            <person name="Hibbett D."/>
            <person name="Nagy L.G."/>
            <person name="Martin F.M."/>
        </authorList>
    </citation>
    <scope>NUCLEOTIDE SEQUENCE</scope>
    <source>
        <strain evidence="4">Prilba</strain>
    </source>
</reference>
<comment type="caution">
    <text evidence="4">The sequence shown here is derived from an EMBL/GenBank/DDBJ whole genome shotgun (WGS) entry which is preliminary data.</text>
</comment>
<evidence type="ECO:0000256" key="2">
    <source>
        <dbReference type="ARBA" id="ARBA00038334"/>
    </source>
</evidence>
<dbReference type="EMBL" id="WHVB01000057">
    <property type="protein sequence ID" value="KAF8464326.1"/>
    <property type="molecule type" value="Genomic_DNA"/>
</dbReference>
<dbReference type="GO" id="GO:0016787">
    <property type="term" value="F:hydrolase activity"/>
    <property type="evidence" value="ECO:0007669"/>
    <property type="project" value="UniProtKB-KW"/>
</dbReference>
<keyword evidence="1" id="KW-0378">Hydrolase</keyword>
<dbReference type="AlphaFoldDB" id="A0A9P5JVU8"/>
<comment type="similarity">
    <text evidence="2">Belongs to the AB hydrolase superfamily. Epoxide hydrolase family.</text>
</comment>
<sequence length="342" mass="38860">MNPMDPASFNHRTERLSTGRTYHFVDQRPVTYPDHKKPAAAARTILCVHGFPDIWYGWRYQIGPWVRAGYRVVVPDMLGYGGTDKPLAVEEYSTKKLCADLAALLDIIGVSRAIVIGHDWGSYIAGRFALWHPDRLLALALFSAPFTPPTKRYNSLEDIVKKVPNYAYQLYFARSESTKEIEANLERFLRLTYALEVPQINPMLDGNMRQVIVNPGVTRPSTSKRPLTNDELQYVASQLRNMNGPLSYYRTTKIRFEEEQAAKLPSHLPAGLPVLHIWGGKDLSATPGVVSRMREMIAGYEEIELPYKGHWIMAEAKEEVTGAVLRWLSKWEVKPVKVKSML</sequence>
<dbReference type="Proteomes" id="UP000759537">
    <property type="component" value="Unassembled WGS sequence"/>
</dbReference>
<dbReference type="PRINTS" id="PR00111">
    <property type="entry name" value="ABHYDROLASE"/>
</dbReference>
<dbReference type="SUPFAM" id="SSF53474">
    <property type="entry name" value="alpha/beta-Hydrolases"/>
    <property type="match status" value="1"/>
</dbReference>
<dbReference type="PRINTS" id="PR00412">
    <property type="entry name" value="EPOXHYDRLASE"/>
</dbReference>
<evidence type="ECO:0000313" key="5">
    <source>
        <dbReference type="Proteomes" id="UP000759537"/>
    </source>
</evidence>
<accession>A0A9P5JVU8</accession>
<keyword evidence="5" id="KW-1185">Reference proteome</keyword>
<name>A0A9P5JVU8_9AGAM</name>
<evidence type="ECO:0000259" key="3">
    <source>
        <dbReference type="Pfam" id="PF00561"/>
    </source>
</evidence>
<dbReference type="Gene3D" id="3.40.50.1820">
    <property type="entry name" value="alpha/beta hydrolase"/>
    <property type="match status" value="1"/>
</dbReference>
<dbReference type="InterPro" id="IPR029058">
    <property type="entry name" value="AB_hydrolase_fold"/>
</dbReference>
<dbReference type="InterPro" id="IPR000639">
    <property type="entry name" value="Epox_hydrolase-like"/>
</dbReference>
<dbReference type="Pfam" id="PF00561">
    <property type="entry name" value="Abhydrolase_1"/>
    <property type="match status" value="1"/>
</dbReference>
<evidence type="ECO:0000313" key="4">
    <source>
        <dbReference type="EMBL" id="KAF8464326.1"/>
    </source>
</evidence>
<evidence type="ECO:0000256" key="1">
    <source>
        <dbReference type="ARBA" id="ARBA00022801"/>
    </source>
</evidence>